<comment type="caution">
    <text evidence="1">The sequence shown here is derived from an EMBL/GenBank/DDBJ whole genome shotgun (WGS) entry which is preliminary data.</text>
</comment>
<keyword evidence="2" id="KW-1185">Reference proteome</keyword>
<dbReference type="EMBL" id="BMRJ01000008">
    <property type="protein sequence ID" value="GGR38289.1"/>
    <property type="molecule type" value="Genomic_DNA"/>
</dbReference>
<gene>
    <name evidence="1" type="ORF">GCM10010196_35280</name>
</gene>
<organism evidence="1 2">
    <name type="scientific">Agromyces mediolanus</name>
    <name type="common">Corynebacterium mediolanum</name>
    <dbReference type="NCBI Taxonomy" id="41986"/>
    <lineage>
        <taxon>Bacteria</taxon>
        <taxon>Bacillati</taxon>
        <taxon>Actinomycetota</taxon>
        <taxon>Actinomycetes</taxon>
        <taxon>Micrococcales</taxon>
        <taxon>Microbacteriaceae</taxon>
        <taxon>Agromyces</taxon>
    </lineage>
</organism>
<name>A0A918KWT4_AGRME</name>
<reference evidence="1" key="1">
    <citation type="journal article" date="2014" name="Int. J. Syst. Evol. Microbiol.">
        <title>Complete genome sequence of Corynebacterium casei LMG S-19264T (=DSM 44701T), isolated from a smear-ripened cheese.</title>
        <authorList>
            <consortium name="US DOE Joint Genome Institute (JGI-PGF)"/>
            <person name="Walter F."/>
            <person name="Albersmeier A."/>
            <person name="Kalinowski J."/>
            <person name="Ruckert C."/>
        </authorList>
    </citation>
    <scope>NUCLEOTIDE SEQUENCE</scope>
    <source>
        <strain evidence="1">JCM 3346</strain>
    </source>
</reference>
<evidence type="ECO:0008006" key="3">
    <source>
        <dbReference type="Google" id="ProtNLM"/>
    </source>
</evidence>
<protein>
    <recommendedName>
        <fullName evidence="3">Asparagine synthase</fullName>
    </recommendedName>
</protein>
<accession>A0A918KWT4</accession>
<dbReference type="Proteomes" id="UP000610303">
    <property type="component" value="Unassembled WGS sequence"/>
</dbReference>
<evidence type="ECO:0000313" key="1">
    <source>
        <dbReference type="EMBL" id="GGR38289.1"/>
    </source>
</evidence>
<reference evidence="1" key="2">
    <citation type="submission" date="2020-09" db="EMBL/GenBank/DDBJ databases">
        <authorList>
            <person name="Sun Q."/>
            <person name="Ohkuma M."/>
        </authorList>
    </citation>
    <scope>NUCLEOTIDE SEQUENCE</scope>
    <source>
        <strain evidence="1">JCM 3346</strain>
    </source>
</reference>
<dbReference type="AlphaFoldDB" id="A0A918KWT4"/>
<dbReference type="RefSeq" id="WP_189086734.1">
    <property type="nucleotide sequence ID" value="NZ_BMRJ01000008.1"/>
</dbReference>
<sequence length="214" mass="25224">MRWFRRRRPKFKPFDRAALPEVQPPSVEEMIDEGVMLAESAGRMTLRNRFVVEALRGEERYDDDRAAAAAREVLYELVQQADATAELSAEDRETAAKREGKAKHQHDYRRADTGNLRRREKVYTSVAKRLWELREDPEYLREFATRARDEAWNDVAGAIEARLDREWPQIEVDAEYELARPQRMRELFEDLERAVETAELKRAEREDPFHGYVG</sequence>
<evidence type="ECO:0000313" key="2">
    <source>
        <dbReference type="Proteomes" id="UP000610303"/>
    </source>
</evidence>
<proteinExistence type="predicted"/>